<sequence length="807" mass="92665">MPEQEDEMEGIDNGPVPRDPEGSEGSEHPGDEDEDDADDLERYEENVEEWFQNLEPPDLKKVREVDKIFEERERDMDGDVVMNDEDGTGNPFYPFSTELDWRVAKWAVEEGPGKKSFDRFLDIPGIREHLGLSYKNMRQIHQTIESIPARAPWKTAHISLADDPNEKHLIQYRDPVEVIRSLISNPAHSESMVFSPKKVYTNMSKTKRVYTEMWTGKWWHAVQAGLPKGATVAPVLISTDKTQLTQFSGSRQAYPVYLTIGNLPRSLRRRPSEHATMLLGYLSADKITSSKLTKEEKKAKTQRLFHASMKLILGPLKEGEYIQFLPATWRTTQNNLAPSPHRTPASTLNVMAESKAASTSSRQYAKLCMEQDVSGAVQHPFWQDFPFADIHRSITPDVLHQLYQGVFKHLVEWCQTLMDEKELDRRICCFPSGCGVRIFKNGISALSQISGTERKNMAKVLLACLITKVPEAALLAIRSLLDFIYQAQNKIHDDVTLTYLQDAIDTFHKNKSIFLDVGLREDFNIPKFHSLLHYIESIRLYGTTDNYNTEMFERLHIDFAKEGWRSTNHRDERPQMVSWIERHEKLSFFECFVEWRKRSQLNRNNISELERSNITSFSVKIAKHPSFPRQALQDIQQRHDAPGLVRELKKYLYSQLSSLPQDNDQRSGPQNSILPFSHVDVFYNIKLRPISIDDDEAPWDILKAMPGCQSRPGRFDTVVAITSEDAESTGLEGTRIGRIKAIFRLPKATSDGSRAPWKTEPLVYLEWYSPLKRVAGKNHLMKLDRLASWRRISEGVKCLSNGLLLTF</sequence>
<dbReference type="Pfam" id="PF18759">
    <property type="entry name" value="Plavaka"/>
    <property type="match status" value="2"/>
</dbReference>
<evidence type="ECO:0000256" key="1">
    <source>
        <dbReference type="SAM" id="MobiDB-lite"/>
    </source>
</evidence>
<reference evidence="3 4" key="1">
    <citation type="journal article" date="2019" name="Nat. Ecol. Evol.">
        <title>Megaphylogeny resolves global patterns of mushroom evolution.</title>
        <authorList>
            <person name="Varga T."/>
            <person name="Krizsan K."/>
            <person name="Foldi C."/>
            <person name="Dima B."/>
            <person name="Sanchez-Garcia M."/>
            <person name="Sanchez-Ramirez S."/>
            <person name="Szollosi G.J."/>
            <person name="Szarkandi J.G."/>
            <person name="Papp V."/>
            <person name="Albert L."/>
            <person name="Andreopoulos W."/>
            <person name="Angelini C."/>
            <person name="Antonin V."/>
            <person name="Barry K.W."/>
            <person name="Bougher N.L."/>
            <person name="Buchanan P."/>
            <person name="Buyck B."/>
            <person name="Bense V."/>
            <person name="Catcheside P."/>
            <person name="Chovatia M."/>
            <person name="Cooper J."/>
            <person name="Damon W."/>
            <person name="Desjardin D."/>
            <person name="Finy P."/>
            <person name="Geml J."/>
            <person name="Haridas S."/>
            <person name="Hughes K."/>
            <person name="Justo A."/>
            <person name="Karasinski D."/>
            <person name="Kautmanova I."/>
            <person name="Kiss B."/>
            <person name="Kocsube S."/>
            <person name="Kotiranta H."/>
            <person name="LaButti K.M."/>
            <person name="Lechner B.E."/>
            <person name="Liimatainen K."/>
            <person name="Lipzen A."/>
            <person name="Lukacs Z."/>
            <person name="Mihaltcheva S."/>
            <person name="Morgado L.N."/>
            <person name="Niskanen T."/>
            <person name="Noordeloos M.E."/>
            <person name="Ohm R.A."/>
            <person name="Ortiz-Santana B."/>
            <person name="Ovrebo C."/>
            <person name="Racz N."/>
            <person name="Riley R."/>
            <person name="Savchenko A."/>
            <person name="Shiryaev A."/>
            <person name="Soop K."/>
            <person name="Spirin V."/>
            <person name="Szebenyi C."/>
            <person name="Tomsovsky M."/>
            <person name="Tulloss R.E."/>
            <person name="Uehling J."/>
            <person name="Grigoriev I.V."/>
            <person name="Vagvolgyi C."/>
            <person name="Papp T."/>
            <person name="Martin F.M."/>
            <person name="Miettinen O."/>
            <person name="Hibbett D.S."/>
            <person name="Nagy L.G."/>
        </authorList>
    </citation>
    <scope>NUCLEOTIDE SEQUENCE [LARGE SCALE GENOMIC DNA]</scope>
    <source>
        <strain evidence="3 4">OMC1185</strain>
    </source>
</reference>
<accession>A0A5C3MLQ7</accession>
<dbReference type="Proteomes" id="UP000305948">
    <property type="component" value="Unassembled WGS sequence"/>
</dbReference>
<dbReference type="InterPro" id="IPR041078">
    <property type="entry name" value="Plavaka"/>
</dbReference>
<dbReference type="InterPro" id="IPR049233">
    <property type="entry name" value="DUF6830"/>
</dbReference>
<dbReference type="EMBL" id="ML213539">
    <property type="protein sequence ID" value="TFK45605.1"/>
    <property type="molecule type" value="Genomic_DNA"/>
</dbReference>
<feature type="compositionally biased region" description="Basic and acidic residues" evidence="1">
    <location>
        <begin position="18"/>
        <end position="29"/>
    </location>
</feature>
<evidence type="ECO:0000259" key="2">
    <source>
        <dbReference type="Pfam" id="PF20722"/>
    </source>
</evidence>
<dbReference type="AlphaFoldDB" id="A0A5C3MLQ7"/>
<organism evidence="3 4">
    <name type="scientific">Heliocybe sulcata</name>
    <dbReference type="NCBI Taxonomy" id="5364"/>
    <lineage>
        <taxon>Eukaryota</taxon>
        <taxon>Fungi</taxon>
        <taxon>Dikarya</taxon>
        <taxon>Basidiomycota</taxon>
        <taxon>Agaricomycotina</taxon>
        <taxon>Agaricomycetes</taxon>
        <taxon>Gloeophyllales</taxon>
        <taxon>Gloeophyllaceae</taxon>
        <taxon>Heliocybe</taxon>
    </lineage>
</organism>
<keyword evidence="4" id="KW-1185">Reference proteome</keyword>
<dbReference type="PANTHER" id="PTHR31912">
    <property type="entry name" value="IP13529P"/>
    <property type="match status" value="1"/>
</dbReference>
<feature type="domain" description="DUF6830" evidence="2">
    <location>
        <begin position="613"/>
        <end position="733"/>
    </location>
</feature>
<feature type="region of interest" description="Disordered" evidence="1">
    <location>
        <begin position="1"/>
        <end position="55"/>
    </location>
</feature>
<dbReference type="Pfam" id="PF20722">
    <property type="entry name" value="DUF6830"/>
    <property type="match status" value="1"/>
</dbReference>
<name>A0A5C3MLQ7_9AGAM</name>
<feature type="compositionally biased region" description="Acidic residues" evidence="1">
    <location>
        <begin position="30"/>
        <end position="48"/>
    </location>
</feature>
<proteinExistence type="predicted"/>
<gene>
    <name evidence="3" type="ORF">OE88DRAFT_1740110</name>
</gene>
<dbReference type="OrthoDB" id="2418900at2759"/>
<evidence type="ECO:0000313" key="4">
    <source>
        <dbReference type="Proteomes" id="UP000305948"/>
    </source>
</evidence>
<evidence type="ECO:0000313" key="3">
    <source>
        <dbReference type="EMBL" id="TFK45605.1"/>
    </source>
</evidence>
<dbReference type="PANTHER" id="PTHR31912:SF34">
    <property type="entry name" value="NOTOCHORD-RELATED PROTEIN"/>
    <property type="match status" value="1"/>
</dbReference>
<feature type="compositionally biased region" description="Acidic residues" evidence="1">
    <location>
        <begin position="1"/>
        <end position="10"/>
    </location>
</feature>
<protein>
    <recommendedName>
        <fullName evidence="2">DUF6830 domain-containing protein</fullName>
    </recommendedName>
</protein>